<keyword evidence="2" id="KW-1185">Reference proteome</keyword>
<dbReference type="OrthoDB" id="9791494at2"/>
<dbReference type="EMBL" id="SMTL01000003">
    <property type="protein sequence ID" value="TDK35671.1"/>
    <property type="molecule type" value="Genomic_DNA"/>
</dbReference>
<name>A0A4R5UI47_9HYPH</name>
<proteinExistence type="predicted"/>
<evidence type="ECO:0000313" key="1">
    <source>
        <dbReference type="EMBL" id="TDK35671.1"/>
    </source>
</evidence>
<accession>A0A4R5UI47</accession>
<dbReference type="RefSeq" id="WP_133317091.1">
    <property type="nucleotide sequence ID" value="NZ_SMTL01000003.1"/>
</dbReference>
<organism evidence="1 2">
    <name type="scientific">Rhizobium deserti</name>
    <dbReference type="NCBI Taxonomy" id="2547961"/>
    <lineage>
        <taxon>Bacteria</taxon>
        <taxon>Pseudomonadati</taxon>
        <taxon>Pseudomonadota</taxon>
        <taxon>Alphaproteobacteria</taxon>
        <taxon>Hyphomicrobiales</taxon>
        <taxon>Rhizobiaceae</taxon>
        <taxon>Rhizobium/Agrobacterium group</taxon>
        <taxon>Rhizobium</taxon>
    </lineage>
</organism>
<protein>
    <submittedName>
        <fullName evidence="1">Uncharacterized protein</fullName>
    </submittedName>
</protein>
<comment type="caution">
    <text evidence="1">The sequence shown here is derived from an EMBL/GenBank/DDBJ whole genome shotgun (WGS) entry which is preliminary data.</text>
</comment>
<dbReference type="Proteomes" id="UP000295238">
    <property type="component" value="Unassembled WGS sequence"/>
</dbReference>
<evidence type="ECO:0000313" key="2">
    <source>
        <dbReference type="Proteomes" id="UP000295238"/>
    </source>
</evidence>
<gene>
    <name evidence="1" type="ORF">E2F50_15740</name>
</gene>
<sequence length="68" mass="7858">MTIVLRLESILASMQAFQDYSAGLRKRHVNDYARPVRAGEFKDNNEKLDFLARFRAILTDAEADWKAL</sequence>
<dbReference type="AlphaFoldDB" id="A0A4R5UI47"/>
<reference evidence="1 2" key="1">
    <citation type="submission" date="2019-03" db="EMBL/GenBank/DDBJ databases">
        <title>Rhizobium sp. nov., an bacterium isolated from biocrust in Mu Us Desert.</title>
        <authorList>
            <person name="Lixiong L."/>
        </authorList>
    </citation>
    <scope>NUCLEOTIDE SEQUENCE [LARGE SCALE GENOMIC DNA]</scope>
    <source>
        <strain evidence="1 2">SPY-1</strain>
    </source>
</reference>